<dbReference type="InterPro" id="IPR036508">
    <property type="entry name" value="Chitin-bd_dom_sf"/>
</dbReference>
<organism evidence="2 3">
    <name type="scientific">Meganyctiphanes norvegica</name>
    <name type="common">Northern krill</name>
    <name type="synonym">Thysanopoda norvegica</name>
    <dbReference type="NCBI Taxonomy" id="48144"/>
    <lineage>
        <taxon>Eukaryota</taxon>
        <taxon>Metazoa</taxon>
        <taxon>Ecdysozoa</taxon>
        <taxon>Arthropoda</taxon>
        <taxon>Crustacea</taxon>
        <taxon>Multicrustacea</taxon>
        <taxon>Malacostraca</taxon>
        <taxon>Eumalacostraca</taxon>
        <taxon>Eucarida</taxon>
        <taxon>Euphausiacea</taxon>
        <taxon>Euphausiidae</taxon>
        <taxon>Meganyctiphanes</taxon>
    </lineage>
</organism>
<dbReference type="PROSITE" id="PS50940">
    <property type="entry name" value="CHIT_BIND_II"/>
    <property type="match status" value="2"/>
</dbReference>
<proteinExistence type="predicted"/>
<dbReference type="InterPro" id="IPR002557">
    <property type="entry name" value="Chitin-bd_dom"/>
</dbReference>
<dbReference type="AlphaFoldDB" id="A0AAV2QG88"/>
<dbReference type="SMART" id="SM00494">
    <property type="entry name" value="ChtBD2"/>
    <property type="match status" value="3"/>
</dbReference>
<dbReference type="Gene3D" id="2.170.140.10">
    <property type="entry name" value="Chitin binding domain"/>
    <property type="match status" value="2"/>
</dbReference>
<dbReference type="EMBL" id="CAXKWB010005636">
    <property type="protein sequence ID" value="CAL4079330.1"/>
    <property type="molecule type" value="Genomic_DNA"/>
</dbReference>
<comment type="caution">
    <text evidence="2">The sequence shown here is derived from an EMBL/GenBank/DDBJ whole genome shotgun (WGS) entry which is preliminary data.</text>
</comment>
<keyword evidence="3" id="KW-1185">Reference proteome</keyword>
<dbReference type="Proteomes" id="UP001497623">
    <property type="component" value="Unassembled WGS sequence"/>
</dbReference>
<gene>
    <name evidence="2" type="ORF">MNOR_LOCUS10924</name>
</gene>
<feature type="domain" description="Chitin-binding type-2" evidence="1">
    <location>
        <begin position="15"/>
        <end position="74"/>
    </location>
</feature>
<reference evidence="2 3" key="1">
    <citation type="submission" date="2024-05" db="EMBL/GenBank/DDBJ databases">
        <authorList>
            <person name="Wallberg A."/>
        </authorList>
    </citation>
    <scope>NUCLEOTIDE SEQUENCE [LARGE SCALE GENOMIC DNA]</scope>
</reference>
<sequence>DPRYPEQMTNPLFMTVKCTSEGVFPHPYNCAWFYRCHDRIGKGFFQTNYFICEPGTEFDDDLDQCIPKSGTCSDESDIYFCRTLPSSCRTCNGRDLCELQECYSGGRDAGIQRICSPGQLHDGLNCIEVSDCPMIGDQPGECPLNNLRPTAKWTDQGSSCSAESGCRAGKNYQEVLCSSYYDCPEGVKVHRSCPEGYLFSPQWELCMIPPQENCDIIPPQPPVCLPSQGLGDTCLQYSGCRDGQTTEITQTLCKYFICDTARSQQKVTTRSLKFTCPGYNQLFNPDTKSCQQNELSTCPLDICLPENASIWESCEMKTGCRAPSSEYLGELLCQEYSCSDRSGLGPCRPGFLFNSTSKSCVLELTR</sequence>
<feature type="non-terminal residue" evidence="2">
    <location>
        <position position="366"/>
    </location>
</feature>
<name>A0AAV2QG88_MEGNR</name>
<evidence type="ECO:0000313" key="3">
    <source>
        <dbReference type="Proteomes" id="UP001497623"/>
    </source>
</evidence>
<dbReference type="GO" id="GO:0008061">
    <property type="term" value="F:chitin binding"/>
    <property type="evidence" value="ECO:0007669"/>
    <property type="project" value="InterPro"/>
</dbReference>
<dbReference type="Pfam" id="PF01607">
    <property type="entry name" value="CBM_14"/>
    <property type="match status" value="2"/>
</dbReference>
<dbReference type="SUPFAM" id="SSF57625">
    <property type="entry name" value="Invertebrate chitin-binding proteins"/>
    <property type="match status" value="2"/>
</dbReference>
<protein>
    <recommendedName>
        <fullName evidence="1">Chitin-binding type-2 domain-containing protein</fullName>
    </recommendedName>
</protein>
<feature type="domain" description="Chitin-binding type-2" evidence="1">
    <location>
        <begin position="163"/>
        <end position="216"/>
    </location>
</feature>
<evidence type="ECO:0000313" key="2">
    <source>
        <dbReference type="EMBL" id="CAL4079330.1"/>
    </source>
</evidence>
<accession>A0AAV2QG88</accession>
<evidence type="ECO:0000259" key="1">
    <source>
        <dbReference type="PROSITE" id="PS50940"/>
    </source>
</evidence>
<dbReference type="GO" id="GO:0005576">
    <property type="term" value="C:extracellular region"/>
    <property type="evidence" value="ECO:0007669"/>
    <property type="project" value="InterPro"/>
</dbReference>
<feature type="non-terminal residue" evidence="2">
    <location>
        <position position="1"/>
    </location>
</feature>